<feature type="compositionally biased region" description="Basic and acidic residues" evidence="7">
    <location>
        <begin position="17"/>
        <end position="28"/>
    </location>
</feature>
<evidence type="ECO:0000256" key="3">
    <source>
        <dbReference type="ARBA" id="ARBA00022692"/>
    </source>
</evidence>
<comment type="similarity">
    <text evidence="2">Belongs to the glycosyltransferase 31 family. Beta3-Gal-T subfamily.</text>
</comment>
<dbReference type="GO" id="GO:0016020">
    <property type="term" value="C:membrane"/>
    <property type="evidence" value="ECO:0007669"/>
    <property type="project" value="UniProtKB-SubCell"/>
</dbReference>
<dbReference type="EMBL" id="CAICTM010002585">
    <property type="protein sequence ID" value="CAB9529685.1"/>
    <property type="molecule type" value="Genomic_DNA"/>
</dbReference>
<reference evidence="9" key="1">
    <citation type="submission" date="2020-06" db="EMBL/GenBank/DDBJ databases">
        <authorList>
            <consortium name="Plant Systems Biology data submission"/>
        </authorList>
    </citation>
    <scope>NUCLEOTIDE SEQUENCE</scope>
    <source>
        <strain evidence="9">D6</strain>
    </source>
</reference>
<dbReference type="AlphaFoldDB" id="A0A9N8F3A0"/>
<dbReference type="PANTHER" id="PTHR23033">
    <property type="entry name" value="BETA1,3-GALACTOSYLTRANSFERASE"/>
    <property type="match status" value="1"/>
</dbReference>
<accession>A0A9N8F3A0</accession>
<dbReference type="Proteomes" id="UP001153069">
    <property type="component" value="Unassembled WGS sequence"/>
</dbReference>
<dbReference type="Gene3D" id="3.90.550.50">
    <property type="match status" value="1"/>
</dbReference>
<organism evidence="9 10">
    <name type="scientific">Seminavis robusta</name>
    <dbReference type="NCBI Taxonomy" id="568900"/>
    <lineage>
        <taxon>Eukaryota</taxon>
        <taxon>Sar</taxon>
        <taxon>Stramenopiles</taxon>
        <taxon>Ochrophyta</taxon>
        <taxon>Bacillariophyta</taxon>
        <taxon>Bacillariophyceae</taxon>
        <taxon>Bacillariophycidae</taxon>
        <taxon>Naviculales</taxon>
        <taxon>Naviculaceae</taxon>
        <taxon>Seminavis</taxon>
    </lineage>
</organism>
<comment type="subcellular location">
    <subcellularLocation>
        <location evidence="1">Membrane</location>
        <topology evidence="1">Single-pass type II membrane protein</topology>
    </subcellularLocation>
</comment>
<evidence type="ECO:0000256" key="2">
    <source>
        <dbReference type="ARBA" id="ARBA00006462"/>
    </source>
</evidence>
<keyword evidence="4" id="KW-0735">Signal-anchor</keyword>
<evidence type="ECO:0000256" key="8">
    <source>
        <dbReference type="SAM" id="Phobius"/>
    </source>
</evidence>
<gene>
    <name evidence="9" type="ORF">SEMRO_2587_G331940.1</name>
</gene>
<keyword evidence="6 8" id="KW-0472">Membrane</keyword>
<keyword evidence="3 8" id="KW-0812">Transmembrane</keyword>
<evidence type="ECO:0000313" key="9">
    <source>
        <dbReference type="EMBL" id="CAB9529685.1"/>
    </source>
</evidence>
<feature type="region of interest" description="Disordered" evidence="7">
    <location>
        <begin position="1"/>
        <end position="31"/>
    </location>
</feature>
<keyword evidence="10" id="KW-1185">Reference proteome</keyword>
<comment type="caution">
    <text evidence="9">The sequence shown here is derived from an EMBL/GenBank/DDBJ whole genome shotgun (WGS) entry which is preliminary data.</text>
</comment>
<evidence type="ECO:0000256" key="7">
    <source>
        <dbReference type="SAM" id="MobiDB-lite"/>
    </source>
</evidence>
<name>A0A9N8F3A0_9STRA</name>
<sequence>MATSNLHVRRKLQSDQPKQEEHCDDGSKNNRKRRNEVGIAMSAVALLAVVVLLGYIFLLPRHQKRAFLQVIKNPWAHGGAAFMSRENVAGFQHHFYSGPPSYVTVVMPSVVNPKGRPNRLQSIQETWGPHARSIFVLSNVTHEFPAAMVHNAIISEATQPENPFRYPQALQVPEEIGDANGVPRLQFVIRTVHEKVNPDFAFFVNDHTFVIPEHLCKYLQNFDPAMDLYAGHALKSDNDVFNSGAAGYLLSRNTMKKLVKAWQGTDPHCTLDPNNRKSKWLQGNPGVMSAVCLKEALNVTAIDTREDSKFHRFHAFPLTRSVSGSVDKWYMNKHTAEMAQKIGADESYATLLQGDDCCAKSTVSFHYVEYLETRALFATRERLLANPHLTDKELMTLMIQLWPTGRKVGAYSRALPDSQNVEEWKALMRTVRKIATREMQQECYL</sequence>
<evidence type="ECO:0000256" key="5">
    <source>
        <dbReference type="ARBA" id="ARBA00022989"/>
    </source>
</evidence>
<dbReference type="GO" id="GO:0016263">
    <property type="term" value="F:glycoprotein-N-acetylgalactosamine 3-beta-galactosyltransferase activity"/>
    <property type="evidence" value="ECO:0007669"/>
    <property type="project" value="TreeGrafter"/>
</dbReference>
<feature type="transmembrane region" description="Helical" evidence="8">
    <location>
        <begin position="37"/>
        <end position="58"/>
    </location>
</feature>
<dbReference type="PANTHER" id="PTHR23033:SF14">
    <property type="entry name" value="GLYCOPROTEIN-N-ACETYLGALACTOSAMINE 3-BETA-GALACTOSYLTRANSFERASE 1-RELATED"/>
    <property type="match status" value="1"/>
</dbReference>
<evidence type="ECO:0000313" key="10">
    <source>
        <dbReference type="Proteomes" id="UP001153069"/>
    </source>
</evidence>
<dbReference type="OrthoDB" id="414175at2759"/>
<evidence type="ECO:0000256" key="6">
    <source>
        <dbReference type="ARBA" id="ARBA00023136"/>
    </source>
</evidence>
<evidence type="ECO:0000256" key="1">
    <source>
        <dbReference type="ARBA" id="ARBA00004606"/>
    </source>
</evidence>
<dbReference type="InterPro" id="IPR026050">
    <property type="entry name" value="C1GALT1/C1GALT1_chp1"/>
</dbReference>
<protein>
    <submittedName>
        <fullName evidence="9">Core 1 synthase, glycoprotein-N-acetylgalactosamine 3-beta-galactosyltransferase, 1</fullName>
    </submittedName>
</protein>
<evidence type="ECO:0000256" key="4">
    <source>
        <dbReference type="ARBA" id="ARBA00022968"/>
    </source>
</evidence>
<proteinExistence type="inferred from homology"/>
<keyword evidence="5 8" id="KW-1133">Transmembrane helix</keyword>